<reference evidence="2" key="1">
    <citation type="submission" date="2022-12" db="EMBL/GenBank/DDBJ databases">
        <authorList>
            <person name="Brejova B."/>
        </authorList>
    </citation>
    <scope>NUCLEOTIDE SEQUENCE</scope>
</reference>
<feature type="compositionally biased region" description="Polar residues" evidence="1">
    <location>
        <begin position="1"/>
        <end position="13"/>
    </location>
</feature>
<keyword evidence="3" id="KW-1185">Reference proteome</keyword>
<sequence length="410" mass="47858">MHLSKSISRLQINNKDRNDTSGSPPDYQFIKNLNYEELESKFQIYKYYPLYIHNYDISTPVLKDLICDKPIYNDANKHVKKEKLKKKKQNLKETRQLRKDQREERKQLRLDQREERKDLRREAKEQRESYTGHFMKRADKLNEIAKNGNNLNEIRQCSGNTNPYHINNNNNNNINNKDADFSHIEDTTFERDSNSSQDSEATEVDDEVNSQLLSFKNPFDKGKKLTINQYIDNNNYNLSNYSYSQPSSMSRNNSINIFSTNNSMVMTQSNSNNTVNTNPNTNSNPNPNTNRRSSSTSTTLFNNSQNSSMKRSNSIASKFMNMFNNYEHDNSSQDSINSTREKRNSTVQVNQPPPSYKIKHKASMLDESYPIEKSLSFDQSKSTKTLLKNKLKLKLGNELNRRYSDQIGMY</sequence>
<proteinExistence type="predicted"/>
<name>A0A9W4TSW6_9ASCO</name>
<feature type="region of interest" description="Disordered" evidence="1">
    <location>
        <begin position="265"/>
        <end position="311"/>
    </location>
</feature>
<feature type="region of interest" description="Disordered" evidence="1">
    <location>
        <begin position="93"/>
        <end position="129"/>
    </location>
</feature>
<feature type="region of interest" description="Disordered" evidence="1">
    <location>
        <begin position="1"/>
        <end position="25"/>
    </location>
</feature>
<evidence type="ECO:0000256" key="1">
    <source>
        <dbReference type="SAM" id="MobiDB-lite"/>
    </source>
</evidence>
<feature type="region of interest" description="Disordered" evidence="1">
    <location>
        <begin position="325"/>
        <end position="357"/>
    </location>
</feature>
<dbReference type="OrthoDB" id="4096449at2759"/>
<protein>
    <submittedName>
        <fullName evidence="2">Uncharacterized protein</fullName>
    </submittedName>
</protein>
<feature type="region of interest" description="Disordered" evidence="1">
    <location>
        <begin position="187"/>
        <end position="207"/>
    </location>
</feature>
<dbReference type="EMBL" id="CANTUO010000001">
    <property type="protein sequence ID" value="CAI5756434.1"/>
    <property type="molecule type" value="Genomic_DNA"/>
</dbReference>
<feature type="compositionally biased region" description="Low complexity" evidence="1">
    <location>
        <begin position="265"/>
        <end position="308"/>
    </location>
</feature>
<dbReference type="AlphaFoldDB" id="A0A9W4TSW6"/>
<accession>A0A9W4TSW6</accession>
<dbReference type="Proteomes" id="UP001152885">
    <property type="component" value="Unassembled WGS sequence"/>
</dbReference>
<evidence type="ECO:0000313" key="2">
    <source>
        <dbReference type="EMBL" id="CAI5756434.1"/>
    </source>
</evidence>
<evidence type="ECO:0000313" key="3">
    <source>
        <dbReference type="Proteomes" id="UP001152885"/>
    </source>
</evidence>
<gene>
    <name evidence="2" type="ORF">CANVERA_P0950</name>
</gene>
<comment type="caution">
    <text evidence="2">The sequence shown here is derived from an EMBL/GenBank/DDBJ whole genome shotgun (WGS) entry which is preliminary data.</text>
</comment>
<organism evidence="2 3">
    <name type="scientific">Candida verbasci</name>
    <dbReference type="NCBI Taxonomy" id="1227364"/>
    <lineage>
        <taxon>Eukaryota</taxon>
        <taxon>Fungi</taxon>
        <taxon>Dikarya</taxon>
        <taxon>Ascomycota</taxon>
        <taxon>Saccharomycotina</taxon>
        <taxon>Pichiomycetes</taxon>
        <taxon>Debaryomycetaceae</taxon>
        <taxon>Candida/Lodderomyces clade</taxon>
        <taxon>Candida</taxon>
    </lineage>
</organism>